<organism evidence="1">
    <name type="scientific">Guillardia theta (strain CCMP2712)</name>
    <name type="common">Cryptophyte</name>
    <dbReference type="NCBI Taxonomy" id="905079"/>
    <lineage>
        <taxon>Eukaryota</taxon>
        <taxon>Cryptophyceae</taxon>
        <taxon>Pyrenomonadales</taxon>
        <taxon>Geminigeraceae</taxon>
        <taxon>Guillardia</taxon>
    </lineage>
</organism>
<evidence type="ECO:0000313" key="1">
    <source>
        <dbReference type="EMBL" id="EKX53746.1"/>
    </source>
</evidence>
<dbReference type="Proteomes" id="UP000011087">
    <property type="component" value="Unassembled WGS sequence"/>
</dbReference>
<dbReference type="KEGG" id="gtt:GUITHDRAFT_100717"/>
<keyword evidence="3" id="KW-1185">Reference proteome</keyword>
<dbReference type="GeneID" id="17310246"/>
<protein>
    <submittedName>
        <fullName evidence="1 2">Uncharacterized protein</fullName>
    </submittedName>
</protein>
<reference evidence="2" key="3">
    <citation type="submission" date="2016-03" db="UniProtKB">
        <authorList>
            <consortium name="EnsemblProtists"/>
        </authorList>
    </citation>
    <scope>IDENTIFICATION</scope>
</reference>
<sequence>MSNGLCGCFCGSRMLLAGWAGGGCRVSVRDLDRVQLSSLAAPDELLFEQERASGGSVRMRALVQEILNEIRLANWKRKPRAIAMLGADKHANFSVSAPYRPRSEGRGQVSSAKSGLVPLEIVRAKAVESILECRDWELEHELGDYSQPSPQASSIHIREDLDMAYHTERSKLLSSHAQKDHNNGLNIIKNSLAILREDFVQDITLTR</sequence>
<reference evidence="3" key="2">
    <citation type="submission" date="2012-11" db="EMBL/GenBank/DDBJ databases">
        <authorList>
            <person name="Kuo A."/>
            <person name="Curtis B.A."/>
            <person name="Tanifuji G."/>
            <person name="Burki F."/>
            <person name="Gruber A."/>
            <person name="Irimia M."/>
            <person name="Maruyama S."/>
            <person name="Arias M.C."/>
            <person name="Ball S.G."/>
            <person name="Gile G.H."/>
            <person name="Hirakawa Y."/>
            <person name="Hopkins J.F."/>
            <person name="Rensing S.A."/>
            <person name="Schmutz J."/>
            <person name="Symeonidi A."/>
            <person name="Elias M."/>
            <person name="Eveleigh R.J."/>
            <person name="Herman E.K."/>
            <person name="Klute M.J."/>
            <person name="Nakayama T."/>
            <person name="Obornik M."/>
            <person name="Reyes-Prieto A."/>
            <person name="Armbrust E.V."/>
            <person name="Aves S.J."/>
            <person name="Beiko R.G."/>
            <person name="Coutinho P."/>
            <person name="Dacks J.B."/>
            <person name="Durnford D.G."/>
            <person name="Fast N.M."/>
            <person name="Green B.R."/>
            <person name="Grisdale C."/>
            <person name="Hempe F."/>
            <person name="Henrissat B."/>
            <person name="Hoppner M.P."/>
            <person name="Ishida K.-I."/>
            <person name="Kim E."/>
            <person name="Koreny L."/>
            <person name="Kroth P.G."/>
            <person name="Liu Y."/>
            <person name="Malik S.-B."/>
            <person name="Maier U.G."/>
            <person name="McRose D."/>
            <person name="Mock T."/>
            <person name="Neilson J.A."/>
            <person name="Onodera N.T."/>
            <person name="Poole A.M."/>
            <person name="Pritham E.J."/>
            <person name="Richards T.A."/>
            <person name="Rocap G."/>
            <person name="Roy S.W."/>
            <person name="Sarai C."/>
            <person name="Schaack S."/>
            <person name="Shirato S."/>
            <person name="Slamovits C.H."/>
            <person name="Spencer D.F."/>
            <person name="Suzuki S."/>
            <person name="Worden A.Z."/>
            <person name="Zauner S."/>
            <person name="Barry K."/>
            <person name="Bell C."/>
            <person name="Bharti A.K."/>
            <person name="Crow J.A."/>
            <person name="Grimwood J."/>
            <person name="Kramer R."/>
            <person name="Lindquist E."/>
            <person name="Lucas S."/>
            <person name="Salamov A."/>
            <person name="McFadden G.I."/>
            <person name="Lane C.E."/>
            <person name="Keeling P.J."/>
            <person name="Gray M.W."/>
            <person name="Grigoriev I.V."/>
            <person name="Archibald J.M."/>
        </authorList>
    </citation>
    <scope>NUCLEOTIDE SEQUENCE</scope>
    <source>
        <strain evidence="3">CCMP2712</strain>
    </source>
</reference>
<dbReference type="RefSeq" id="XP_005840726.1">
    <property type="nucleotide sequence ID" value="XM_005840669.1"/>
</dbReference>
<accession>L1JYU5</accession>
<dbReference type="AlphaFoldDB" id="L1JYU5"/>
<reference evidence="1 3" key="1">
    <citation type="journal article" date="2012" name="Nature">
        <title>Algal genomes reveal evolutionary mosaicism and the fate of nucleomorphs.</title>
        <authorList>
            <consortium name="DOE Joint Genome Institute"/>
            <person name="Curtis B.A."/>
            <person name="Tanifuji G."/>
            <person name="Burki F."/>
            <person name="Gruber A."/>
            <person name="Irimia M."/>
            <person name="Maruyama S."/>
            <person name="Arias M.C."/>
            <person name="Ball S.G."/>
            <person name="Gile G.H."/>
            <person name="Hirakawa Y."/>
            <person name="Hopkins J.F."/>
            <person name="Kuo A."/>
            <person name="Rensing S.A."/>
            <person name="Schmutz J."/>
            <person name="Symeonidi A."/>
            <person name="Elias M."/>
            <person name="Eveleigh R.J."/>
            <person name="Herman E.K."/>
            <person name="Klute M.J."/>
            <person name="Nakayama T."/>
            <person name="Obornik M."/>
            <person name="Reyes-Prieto A."/>
            <person name="Armbrust E.V."/>
            <person name="Aves S.J."/>
            <person name="Beiko R.G."/>
            <person name="Coutinho P."/>
            <person name="Dacks J.B."/>
            <person name="Durnford D.G."/>
            <person name="Fast N.M."/>
            <person name="Green B.R."/>
            <person name="Grisdale C.J."/>
            <person name="Hempel F."/>
            <person name="Henrissat B."/>
            <person name="Hoppner M.P."/>
            <person name="Ishida K."/>
            <person name="Kim E."/>
            <person name="Koreny L."/>
            <person name="Kroth P.G."/>
            <person name="Liu Y."/>
            <person name="Malik S.B."/>
            <person name="Maier U.G."/>
            <person name="McRose D."/>
            <person name="Mock T."/>
            <person name="Neilson J.A."/>
            <person name="Onodera N.T."/>
            <person name="Poole A.M."/>
            <person name="Pritham E.J."/>
            <person name="Richards T.A."/>
            <person name="Rocap G."/>
            <person name="Roy S.W."/>
            <person name="Sarai C."/>
            <person name="Schaack S."/>
            <person name="Shirato S."/>
            <person name="Slamovits C.H."/>
            <person name="Spencer D.F."/>
            <person name="Suzuki S."/>
            <person name="Worden A.Z."/>
            <person name="Zauner S."/>
            <person name="Barry K."/>
            <person name="Bell C."/>
            <person name="Bharti A.K."/>
            <person name="Crow J.A."/>
            <person name="Grimwood J."/>
            <person name="Kramer R."/>
            <person name="Lindquist E."/>
            <person name="Lucas S."/>
            <person name="Salamov A."/>
            <person name="McFadden G.I."/>
            <person name="Lane C.E."/>
            <person name="Keeling P.J."/>
            <person name="Gray M.W."/>
            <person name="Grigoriev I.V."/>
            <person name="Archibald J.M."/>
        </authorList>
    </citation>
    <scope>NUCLEOTIDE SEQUENCE</scope>
    <source>
        <strain evidence="1 3">CCMP2712</strain>
    </source>
</reference>
<evidence type="ECO:0000313" key="3">
    <source>
        <dbReference type="Proteomes" id="UP000011087"/>
    </source>
</evidence>
<name>L1JYU5_GUITC</name>
<dbReference type="HOGENOM" id="CLU_1328564_0_0_1"/>
<dbReference type="EnsemblProtists" id="EKX53746">
    <property type="protein sequence ID" value="EKX53746"/>
    <property type="gene ID" value="GUITHDRAFT_100717"/>
</dbReference>
<dbReference type="EMBL" id="JH992969">
    <property type="protein sequence ID" value="EKX53746.1"/>
    <property type="molecule type" value="Genomic_DNA"/>
</dbReference>
<dbReference type="PaxDb" id="55529-EKX53746"/>
<proteinExistence type="predicted"/>
<evidence type="ECO:0000313" key="2">
    <source>
        <dbReference type="EnsemblProtists" id="EKX53746"/>
    </source>
</evidence>
<gene>
    <name evidence="1" type="ORF">GUITHDRAFT_100717</name>
</gene>